<dbReference type="GO" id="GO:1904263">
    <property type="term" value="P:positive regulation of TORC1 signaling"/>
    <property type="evidence" value="ECO:0007669"/>
    <property type="project" value="TreeGrafter"/>
</dbReference>
<dbReference type="GO" id="GO:0035859">
    <property type="term" value="C:Seh1-associated complex"/>
    <property type="evidence" value="ECO:0007669"/>
    <property type="project" value="TreeGrafter"/>
</dbReference>
<keyword evidence="3" id="KW-1185">Reference proteome</keyword>
<reference evidence="3" key="1">
    <citation type="submission" date="2017-11" db="EMBL/GenBank/DDBJ databases">
        <authorList>
            <person name="Lima N.C."/>
            <person name="Parody-Merino A.M."/>
            <person name="Battley P.F."/>
            <person name="Fidler A.E."/>
            <person name="Prosdocimi F."/>
        </authorList>
    </citation>
    <scope>NUCLEOTIDE SEQUENCE [LARGE SCALE GENOMIC DNA]</scope>
</reference>
<reference evidence="3" key="2">
    <citation type="submission" date="2017-12" db="EMBL/GenBank/DDBJ databases">
        <title>Genome sequence of the Bar-tailed Godwit (Limosa lapponica baueri).</title>
        <authorList>
            <person name="Lima N.C.B."/>
            <person name="Parody-Merino A.M."/>
            <person name="Battley P.F."/>
            <person name="Fidler A.E."/>
            <person name="Prosdocimi F."/>
        </authorList>
    </citation>
    <scope>NUCLEOTIDE SEQUENCE [LARGE SCALE GENOMIC DNA]</scope>
</reference>
<feature type="repeat" description="WD" evidence="1">
    <location>
        <begin position="139"/>
        <end position="181"/>
    </location>
</feature>
<dbReference type="SUPFAM" id="SSF50978">
    <property type="entry name" value="WD40 repeat-like"/>
    <property type="match status" value="1"/>
</dbReference>
<organism evidence="2 3">
    <name type="scientific">Limosa lapponica baueri</name>
    <dbReference type="NCBI Taxonomy" id="1758121"/>
    <lineage>
        <taxon>Eukaryota</taxon>
        <taxon>Metazoa</taxon>
        <taxon>Chordata</taxon>
        <taxon>Craniata</taxon>
        <taxon>Vertebrata</taxon>
        <taxon>Euteleostomi</taxon>
        <taxon>Archelosauria</taxon>
        <taxon>Archosauria</taxon>
        <taxon>Dinosauria</taxon>
        <taxon>Saurischia</taxon>
        <taxon>Theropoda</taxon>
        <taxon>Coelurosauria</taxon>
        <taxon>Aves</taxon>
        <taxon>Neognathae</taxon>
        <taxon>Neoaves</taxon>
        <taxon>Charadriiformes</taxon>
        <taxon>Scolopacidae</taxon>
        <taxon>Limosa</taxon>
    </lineage>
</organism>
<evidence type="ECO:0000256" key="1">
    <source>
        <dbReference type="PROSITE-ProRule" id="PRU00221"/>
    </source>
</evidence>
<protein>
    <submittedName>
        <fullName evidence="2">Uncharacterized protein</fullName>
    </submittedName>
</protein>
<dbReference type="OrthoDB" id="311712at2759"/>
<evidence type="ECO:0000313" key="3">
    <source>
        <dbReference type="Proteomes" id="UP000233556"/>
    </source>
</evidence>
<dbReference type="EMBL" id="KZ509045">
    <property type="protein sequence ID" value="PKU34501.1"/>
    <property type="molecule type" value="Genomic_DNA"/>
</dbReference>
<keyword evidence="1" id="KW-0853">WD repeat</keyword>
<dbReference type="Pfam" id="PF00400">
    <property type="entry name" value="WD40"/>
    <property type="match status" value="2"/>
</dbReference>
<dbReference type="InterPro" id="IPR001680">
    <property type="entry name" value="WD40_rpt"/>
</dbReference>
<accession>A0A2I0TL13</accession>
<evidence type="ECO:0000313" key="2">
    <source>
        <dbReference type="EMBL" id="PKU34501.1"/>
    </source>
</evidence>
<dbReference type="InterPro" id="IPR049567">
    <property type="entry name" value="WDR59-like"/>
</dbReference>
<dbReference type="GO" id="GO:0034198">
    <property type="term" value="P:cellular response to amino acid starvation"/>
    <property type="evidence" value="ECO:0007669"/>
    <property type="project" value="TreeGrafter"/>
</dbReference>
<dbReference type="SMART" id="SM00320">
    <property type="entry name" value="WD40"/>
    <property type="match status" value="2"/>
</dbReference>
<dbReference type="PANTHER" id="PTHR46170:SF1">
    <property type="entry name" value="GATOR COMPLEX PROTEIN WDR59"/>
    <property type="match status" value="1"/>
</dbReference>
<dbReference type="GO" id="GO:0035591">
    <property type="term" value="F:signaling adaptor activity"/>
    <property type="evidence" value="ECO:0007669"/>
    <property type="project" value="TreeGrafter"/>
</dbReference>
<dbReference type="InterPro" id="IPR036322">
    <property type="entry name" value="WD40_repeat_dom_sf"/>
</dbReference>
<dbReference type="AlphaFoldDB" id="A0A2I0TL13"/>
<dbReference type="PROSITE" id="PS50082">
    <property type="entry name" value="WD_REPEATS_2"/>
    <property type="match status" value="1"/>
</dbReference>
<dbReference type="InterPro" id="IPR015943">
    <property type="entry name" value="WD40/YVTN_repeat-like_dom_sf"/>
</dbReference>
<dbReference type="PROSITE" id="PS50294">
    <property type="entry name" value="WD_REPEATS_REGION"/>
    <property type="match status" value="1"/>
</dbReference>
<name>A0A2I0TL13_LIMLA</name>
<gene>
    <name evidence="2" type="ORF">llap_15195</name>
</gene>
<dbReference type="GO" id="GO:0005774">
    <property type="term" value="C:vacuolar membrane"/>
    <property type="evidence" value="ECO:0007669"/>
    <property type="project" value="TreeGrafter"/>
</dbReference>
<dbReference type="Gene3D" id="2.130.10.10">
    <property type="entry name" value="YVTN repeat-like/Quinoprotein amine dehydrogenase"/>
    <property type="match status" value="1"/>
</dbReference>
<proteinExistence type="predicted"/>
<sequence length="320" mass="36638">MSVDCLGQHAVLSGRRFLYIVNLDAPNEGHRKISRQSKWDIGAVQWNPHDSYAYYFAASSNQRVDLYKWKEGNGEVCTSLQGHTRVIRDTRKPTVSLSAVAGASQVKWNKKNANCLATSHDGDVRIWDKRKPSTAVEYLAAHLSKIHGLDWHPDNEYTLATSSQDNSVRFWDYRQPRKYLNILPCQVPVWKARYTPFSNGLVTVMVPQLRRENSLLLWNVFDLNTPVHTFVGHDDVVLEFQWRKQKEAALKEDFLNDPLVGKKTDQLGLPQTLQQEFSLINVQIRNVNVEVESFLLLVCWEGMRAGWLIGAFGGEPFLLQ</sequence>
<dbReference type="Proteomes" id="UP000233556">
    <property type="component" value="Unassembled WGS sequence"/>
</dbReference>
<dbReference type="PANTHER" id="PTHR46170">
    <property type="entry name" value="GATOR COMPLEX PROTEIN WDR59"/>
    <property type="match status" value="1"/>
</dbReference>